<comment type="caution">
    <text evidence="1">The sequence shown here is derived from an EMBL/GenBank/DDBJ whole genome shotgun (WGS) entry which is preliminary data.</text>
</comment>
<accession>A0ACB8C9J6</accession>
<reference evidence="1" key="1">
    <citation type="submission" date="2020-05" db="EMBL/GenBank/DDBJ databases">
        <title>Large-scale comparative analyses of tick genomes elucidate their genetic diversity and vector capacities.</title>
        <authorList>
            <person name="Jia N."/>
            <person name="Wang J."/>
            <person name="Shi W."/>
            <person name="Du L."/>
            <person name="Sun Y."/>
            <person name="Zhan W."/>
            <person name="Jiang J."/>
            <person name="Wang Q."/>
            <person name="Zhang B."/>
            <person name="Ji P."/>
            <person name="Sakyi L.B."/>
            <person name="Cui X."/>
            <person name="Yuan T."/>
            <person name="Jiang B."/>
            <person name="Yang W."/>
            <person name="Lam T.T.-Y."/>
            <person name="Chang Q."/>
            <person name="Ding S."/>
            <person name="Wang X."/>
            <person name="Zhu J."/>
            <person name="Ruan X."/>
            <person name="Zhao L."/>
            <person name="Wei J."/>
            <person name="Que T."/>
            <person name="Du C."/>
            <person name="Cheng J."/>
            <person name="Dai P."/>
            <person name="Han X."/>
            <person name="Huang E."/>
            <person name="Gao Y."/>
            <person name="Liu J."/>
            <person name="Shao H."/>
            <person name="Ye R."/>
            <person name="Li L."/>
            <person name="Wei W."/>
            <person name="Wang X."/>
            <person name="Wang C."/>
            <person name="Yang T."/>
            <person name="Huo Q."/>
            <person name="Li W."/>
            <person name="Guo W."/>
            <person name="Chen H."/>
            <person name="Zhou L."/>
            <person name="Ni X."/>
            <person name="Tian J."/>
            <person name="Zhou Y."/>
            <person name="Sheng Y."/>
            <person name="Liu T."/>
            <person name="Pan Y."/>
            <person name="Xia L."/>
            <person name="Li J."/>
            <person name="Zhao F."/>
            <person name="Cao W."/>
        </authorList>
    </citation>
    <scope>NUCLEOTIDE SEQUENCE</scope>
    <source>
        <strain evidence="1">Dsil-2018</strain>
    </source>
</reference>
<sequence>MHHFHFHAGDSGYPLDLWLLTPVPGHPPMPTAEGKYSTAHAAMRSVVERRNGLLMSRFRCLQRYRNLLYEPERAANIVASCAVLHNHLRLSKGNVEDDDESDGDSSSSSSSELDTNDDLIPNGLPQNRGSRLNYLRGRAVRDSVIVMFDTTRAQHMYYLRSVWLHLRRQQHCEHR</sequence>
<protein>
    <submittedName>
        <fullName evidence="1">Uncharacterized protein</fullName>
    </submittedName>
</protein>
<evidence type="ECO:0000313" key="1">
    <source>
        <dbReference type="EMBL" id="KAH7937578.1"/>
    </source>
</evidence>
<proteinExistence type="predicted"/>
<gene>
    <name evidence="1" type="ORF">HPB49_013209</name>
</gene>
<keyword evidence="2" id="KW-1185">Reference proteome</keyword>
<dbReference type="Proteomes" id="UP000821865">
    <property type="component" value="Chromosome 8"/>
</dbReference>
<name>A0ACB8C9J6_DERSI</name>
<dbReference type="EMBL" id="CM023477">
    <property type="protein sequence ID" value="KAH7937578.1"/>
    <property type="molecule type" value="Genomic_DNA"/>
</dbReference>
<evidence type="ECO:0000313" key="2">
    <source>
        <dbReference type="Proteomes" id="UP000821865"/>
    </source>
</evidence>
<organism evidence="1 2">
    <name type="scientific">Dermacentor silvarum</name>
    <name type="common">Tick</name>
    <dbReference type="NCBI Taxonomy" id="543639"/>
    <lineage>
        <taxon>Eukaryota</taxon>
        <taxon>Metazoa</taxon>
        <taxon>Ecdysozoa</taxon>
        <taxon>Arthropoda</taxon>
        <taxon>Chelicerata</taxon>
        <taxon>Arachnida</taxon>
        <taxon>Acari</taxon>
        <taxon>Parasitiformes</taxon>
        <taxon>Ixodida</taxon>
        <taxon>Ixodoidea</taxon>
        <taxon>Ixodidae</taxon>
        <taxon>Rhipicephalinae</taxon>
        <taxon>Dermacentor</taxon>
    </lineage>
</organism>